<organism evidence="2 3">
    <name type="scientific">Citrullus colocynthis</name>
    <name type="common">colocynth</name>
    <dbReference type="NCBI Taxonomy" id="252529"/>
    <lineage>
        <taxon>Eukaryota</taxon>
        <taxon>Viridiplantae</taxon>
        <taxon>Streptophyta</taxon>
        <taxon>Embryophyta</taxon>
        <taxon>Tracheophyta</taxon>
        <taxon>Spermatophyta</taxon>
        <taxon>Magnoliopsida</taxon>
        <taxon>eudicotyledons</taxon>
        <taxon>Gunneridae</taxon>
        <taxon>Pentapetalae</taxon>
        <taxon>rosids</taxon>
        <taxon>fabids</taxon>
        <taxon>Cucurbitales</taxon>
        <taxon>Cucurbitaceae</taxon>
        <taxon>Benincaseae</taxon>
        <taxon>Citrullus</taxon>
    </lineage>
</organism>
<feature type="region of interest" description="Disordered" evidence="1">
    <location>
        <begin position="83"/>
        <end position="140"/>
    </location>
</feature>
<sequence length="140" mass="16146">MLFPSLSSKAFKRSLTLSSNYQEVKTAQERQLSQEQATMHATEEPRICSIAWWENIQKMGQEQRRALAKEALDLVQSEATVSIKQRKWENTSQPSSSSTIATSQDGSIGRTNFLRKLRQALAEDEEEAQRKEEEKRREEK</sequence>
<protein>
    <submittedName>
        <fullName evidence="2">Uncharacterized protein</fullName>
    </submittedName>
</protein>
<dbReference type="EMBL" id="OZ021745">
    <property type="protein sequence ID" value="CAK9313933.1"/>
    <property type="molecule type" value="Genomic_DNA"/>
</dbReference>
<reference evidence="2 3" key="1">
    <citation type="submission" date="2024-03" db="EMBL/GenBank/DDBJ databases">
        <authorList>
            <person name="Gkanogiannis A."/>
            <person name="Becerra Lopez-Lavalle L."/>
        </authorList>
    </citation>
    <scope>NUCLEOTIDE SEQUENCE [LARGE SCALE GENOMIC DNA]</scope>
</reference>
<evidence type="ECO:0000313" key="2">
    <source>
        <dbReference type="EMBL" id="CAK9313933.1"/>
    </source>
</evidence>
<name>A0ABP0Y0I2_9ROSI</name>
<proteinExistence type="predicted"/>
<evidence type="ECO:0000256" key="1">
    <source>
        <dbReference type="SAM" id="MobiDB-lite"/>
    </source>
</evidence>
<accession>A0ABP0Y0I2</accession>
<feature type="compositionally biased region" description="Low complexity" evidence="1">
    <location>
        <begin position="91"/>
        <end position="107"/>
    </location>
</feature>
<gene>
    <name evidence="2" type="ORF">CITCOLO1_LOCUS5672</name>
</gene>
<evidence type="ECO:0000313" key="3">
    <source>
        <dbReference type="Proteomes" id="UP001642487"/>
    </source>
</evidence>
<keyword evidence="3" id="KW-1185">Reference proteome</keyword>
<dbReference type="Proteomes" id="UP001642487">
    <property type="component" value="Chromosome 11"/>
</dbReference>
<feature type="compositionally biased region" description="Basic and acidic residues" evidence="1">
    <location>
        <begin position="128"/>
        <end position="140"/>
    </location>
</feature>